<evidence type="ECO:0000313" key="1">
    <source>
        <dbReference type="EMBL" id="OJJ68821.1"/>
    </source>
</evidence>
<dbReference type="GeneID" id="93573688"/>
<keyword evidence="2" id="KW-1185">Reference proteome</keyword>
<proteinExistence type="predicted"/>
<dbReference type="AlphaFoldDB" id="A0A1L9UB33"/>
<sequence>MGYQELRSRFFIAEKNHGNAQLGHDLAVNCHIEMTHLGVFLPEIFQEFKDTL</sequence>
<dbReference type="VEuPathDB" id="FungiDB:ASPBRDRAFT_198414"/>
<protein>
    <submittedName>
        <fullName evidence="1">Uncharacterized protein</fullName>
    </submittedName>
</protein>
<dbReference type="EMBL" id="KV878689">
    <property type="protein sequence ID" value="OJJ68821.1"/>
    <property type="molecule type" value="Genomic_DNA"/>
</dbReference>
<name>A0A1L9UB33_ASPBC</name>
<evidence type="ECO:0000313" key="2">
    <source>
        <dbReference type="Proteomes" id="UP000184499"/>
    </source>
</evidence>
<reference evidence="2" key="1">
    <citation type="journal article" date="2017" name="Genome Biol.">
        <title>Comparative genomics reveals high biological diversity and specific adaptations in the industrially and medically important fungal genus Aspergillus.</title>
        <authorList>
            <person name="de Vries R.P."/>
            <person name="Riley R."/>
            <person name="Wiebenga A."/>
            <person name="Aguilar-Osorio G."/>
            <person name="Amillis S."/>
            <person name="Uchima C.A."/>
            <person name="Anderluh G."/>
            <person name="Asadollahi M."/>
            <person name="Askin M."/>
            <person name="Barry K."/>
            <person name="Battaglia E."/>
            <person name="Bayram O."/>
            <person name="Benocci T."/>
            <person name="Braus-Stromeyer S.A."/>
            <person name="Caldana C."/>
            <person name="Canovas D."/>
            <person name="Cerqueira G.C."/>
            <person name="Chen F."/>
            <person name="Chen W."/>
            <person name="Choi C."/>
            <person name="Clum A."/>
            <person name="Dos Santos R.A."/>
            <person name="Damasio A.R."/>
            <person name="Diallinas G."/>
            <person name="Emri T."/>
            <person name="Fekete E."/>
            <person name="Flipphi M."/>
            <person name="Freyberg S."/>
            <person name="Gallo A."/>
            <person name="Gournas C."/>
            <person name="Habgood R."/>
            <person name="Hainaut M."/>
            <person name="Harispe M.L."/>
            <person name="Henrissat B."/>
            <person name="Hilden K.S."/>
            <person name="Hope R."/>
            <person name="Hossain A."/>
            <person name="Karabika E."/>
            <person name="Karaffa L."/>
            <person name="Karanyi Z."/>
            <person name="Krasevec N."/>
            <person name="Kuo A."/>
            <person name="Kusch H."/>
            <person name="LaButti K."/>
            <person name="Lagendijk E.L."/>
            <person name="Lapidus A."/>
            <person name="Levasseur A."/>
            <person name="Lindquist E."/>
            <person name="Lipzen A."/>
            <person name="Logrieco A.F."/>
            <person name="MacCabe A."/>
            <person name="Maekelae M.R."/>
            <person name="Malavazi I."/>
            <person name="Melin P."/>
            <person name="Meyer V."/>
            <person name="Mielnichuk N."/>
            <person name="Miskei M."/>
            <person name="Molnar A.P."/>
            <person name="Mule G."/>
            <person name="Ngan C.Y."/>
            <person name="Orejas M."/>
            <person name="Orosz E."/>
            <person name="Ouedraogo J.P."/>
            <person name="Overkamp K.M."/>
            <person name="Park H.-S."/>
            <person name="Perrone G."/>
            <person name="Piumi F."/>
            <person name="Punt P.J."/>
            <person name="Ram A.F."/>
            <person name="Ramon A."/>
            <person name="Rauscher S."/>
            <person name="Record E."/>
            <person name="Riano-Pachon D.M."/>
            <person name="Robert V."/>
            <person name="Roehrig J."/>
            <person name="Ruller R."/>
            <person name="Salamov A."/>
            <person name="Salih N.S."/>
            <person name="Samson R.A."/>
            <person name="Sandor E."/>
            <person name="Sanguinetti M."/>
            <person name="Schuetze T."/>
            <person name="Sepcic K."/>
            <person name="Shelest E."/>
            <person name="Sherlock G."/>
            <person name="Sophianopoulou V."/>
            <person name="Squina F.M."/>
            <person name="Sun H."/>
            <person name="Susca A."/>
            <person name="Todd R.B."/>
            <person name="Tsang A."/>
            <person name="Unkles S.E."/>
            <person name="van de Wiele N."/>
            <person name="van Rossen-Uffink D."/>
            <person name="Oliveira J.V."/>
            <person name="Vesth T.C."/>
            <person name="Visser J."/>
            <person name="Yu J.-H."/>
            <person name="Zhou M."/>
            <person name="Andersen M.R."/>
            <person name="Archer D.B."/>
            <person name="Baker S.E."/>
            <person name="Benoit I."/>
            <person name="Brakhage A.A."/>
            <person name="Braus G.H."/>
            <person name="Fischer R."/>
            <person name="Frisvad J.C."/>
            <person name="Goldman G.H."/>
            <person name="Houbraken J."/>
            <person name="Oakley B."/>
            <person name="Pocsi I."/>
            <person name="Scazzocchio C."/>
            <person name="Seiboth B."/>
            <person name="vanKuyk P.A."/>
            <person name="Wortman J."/>
            <person name="Dyer P.S."/>
            <person name="Grigoriev I.V."/>
        </authorList>
    </citation>
    <scope>NUCLEOTIDE SEQUENCE [LARGE SCALE GENOMIC DNA]</scope>
    <source>
        <strain evidence="2">CBS 101740 / IMI 381727 / IBT 21946</strain>
    </source>
</reference>
<dbReference type="Proteomes" id="UP000184499">
    <property type="component" value="Unassembled WGS sequence"/>
</dbReference>
<dbReference type="OrthoDB" id="4475526at2759"/>
<gene>
    <name evidence="1" type="ORF">ASPBRDRAFT_198414</name>
</gene>
<accession>A0A1L9UB33</accession>
<dbReference type="RefSeq" id="XP_067476070.1">
    <property type="nucleotide sequence ID" value="XM_067621200.1"/>
</dbReference>
<organism evidence="1 2">
    <name type="scientific">Aspergillus brasiliensis (strain CBS 101740 / IMI 381727 / IBT 21946)</name>
    <dbReference type="NCBI Taxonomy" id="767769"/>
    <lineage>
        <taxon>Eukaryota</taxon>
        <taxon>Fungi</taxon>
        <taxon>Dikarya</taxon>
        <taxon>Ascomycota</taxon>
        <taxon>Pezizomycotina</taxon>
        <taxon>Eurotiomycetes</taxon>
        <taxon>Eurotiomycetidae</taxon>
        <taxon>Eurotiales</taxon>
        <taxon>Aspergillaceae</taxon>
        <taxon>Aspergillus</taxon>
        <taxon>Aspergillus subgen. Circumdati</taxon>
    </lineage>
</organism>